<keyword evidence="1" id="KW-0472">Membrane</keyword>
<keyword evidence="3" id="KW-1185">Reference proteome</keyword>
<dbReference type="Proteomes" id="UP001324115">
    <property type="component" value="Unassembled WGS sequence"/>
</dbReference>
<keyword evidence="1" id="KW-1133">Transmembrane helix</keyword>
<protein>
    <submittedName>
        <fullName evidence="2">Uncharacterized protein</fullName>
    </submittedName>
</protein>
<gene>
    <name evidence="2" type="ORF">RGQ29_031743</name>
</gene>
<reference evidence="2 3" key="1">
    <citation type="journal article" date="2023" name="G3 (Bethesda)">
        <title>A haplotype-resolved chromosome-scale genome for Quercus rubra L. provides insights into the genetics of adaptive traits for red oak species.</title>
        <authorList>
            <person name="Kapoor B."/>
            <person name="Jenkins J."/>
            <person name="Schmutz J."/>
            <person name="Zhebentyayeva T."/>
            <person name="Kuelheim C."/>
            <person name="Coggeshall M."/>
            <person name="Heim C."/>
            <person name="Lasky J.R."/>
            <person name="Leites L."/>
            <person name="Islam-Faridi N."/>
            <person name="Romero-Severson J."/>
            <person name="DeLeo V.L."/>
            <person name="Lucas S.M."/>
            <person name="Lazic D."/>
            <person name="Gailing O."/>
            <person name="Carlson J."/>
            <person name="Staton M."/>
        </authorList>
    </citation>
    <scope>NUCLEOTIDE SEQUENCE [LARGE SCALE GENOMIC DNA]</scope>
    <source>
        <strain evidence="2">Pseudo-F2</strain>
    </source>
</reference>
<comment type="caution">
    <text evidence="2">The sequence shown here is derived from an EMBL/GenBank/DDBJ whole genome shotgun (WGS) entry which is preliminary data.</text>
</comment>
<evidence type="ECO:0000313" key="2">
    <source>
        <dbReference type="EMBL" id="KAK4573920.1"/>
    </source>
</evidence>
<evidence type="ECO:0000313" key="3">
    <source>
        <dbReference type="Proteomes" id="UP001324115"/>
    </source>
</evidence>
<accession>A0AAN7EMG3</accession>
<proteinExistence type="predicted"/>
<sequence>MCPQSTLNTSRALEGVHGVHVVPHSPFALEETTKDGDFPQSNNRTLIIEVNQRLLMQWVWQHRPACLRPIQGCIQALGIQAPRKSMNTKLYANSLIGVGVASSLYHSSRGKLRQYLRWADYTMIATATVAVMAASAFLLTVQPLMVSAVHTGMMEVVFAKKASKDPDLRMAHNVHKMSSLLGGVLFIVDDVFPRTPYIHAAWHLAAAVGVSTLNKLLE</sequence>
<feature type="transmembrane region" description="Helical" evidence="1">
    <location>
        <begin position="118"/>
        <end position="141"/>
    </location>
</feature>
<keyword evidence="1" id="KW-0812">Transmembrane</keyword>
<dbReference type="PANTHER" id="PTHR35100">
    <property type="entry name" value="FOLD PROTEIN"/>
    <property type="match status" value="1"/>
</dbReference>
<name>A0AAN7EMG3_QUERU</name>
<feature type="transmembrane region" description="Helical" evidence="1">
    <location>
        <begin position="90"/>
        <end position="106"/>
    </location>
</feature>
<dbReference type="EMBL" id="JAXUIC010000009">
    <property type="protein sequence ID" value="KAK4573920.1"/>
    <property type="molecule type" value="Genomic_DNA"/>
</dbReference>
<evidence type="ECO:0000256" key="1">
    <source>
        <dbReference type="SAM" id="Phobius"/>
    </source>
</evidence>
<dbReference type="AlphaFoldDB" id="A0AAN7EMG3"/>
<dbReference type="PANTHER" id="PTHR35100:SF1">
    <property type="entry name" value="F15H11.13 PROTEIN"/>
    <property type="match status" value="1"/>
</dbReference>
<organism evidence="2 3">
    <name type="scientific">Quercus rubra</name>
    <name type="common">Northern red oak</name>
    <name type="synonym">Quercus borealis</name>
    <dbReference type="NCBI Taxonomy" id="3512"/>
    <lineage>
        <taxon>Eukaryota</taxon>
        <taxon>Viridiplantae</taxon>
        <taxon>Streptophyta</taxon>
        <taxon>Embryophyta</taxon>
        <taxon>Tracheophyta</taxon>
        <taxon>Spermatophyta</taxon>
        <taxon>Magnoliopsida</taxon>
        <taxon>eudicotyledons</taxon>
        <taxon>Gunneridae</taxon>
        <taxon>Pentapetalae</taxon>
        <taxon>rosids</taxon>
        <taxon>fabids</taxon>
        <taxon>Fagales</taxon>
        <taxon>Fagaceae</taxon>
        <taxon>Quercus</taxon>
    </lineage>
</organism>